<dbReference type="RefSeq" id="WP_121095256.1">
    <property type="nucleotide sequence ID" value="NZ_UIHC01000018.1"/>
</dbReference>
<evidence type="ECO:0000256" key="3">
    <source>
        <dbReference type="ARBA" id="ARBA00023002"/>
    </source>
</evidence>
<dbReference type="Gene3D" id="3.40.430.10">
    <property type="entry name" value="Dihydrofolate Reductase, subunit A"/>
    <property type="match status" value="1"/>
</dbReference>
<evidence type="ECO:0000313" key="6">
    <source>
        <dbReference type="Proteomes" id="UP000272908"/>
    </source>
</evidence>
<dbReference type="InterPro" id="IPR024072">
    <property type="entry name" value="DHFR-like_dom_sf"/>
</dbReference>
<dbReference type="PANTHER" id="PTHR38011:SF7">
    <property type="entry name" value="2,5-DIAMINO-6-RIBOSYLAMINO-4(3H)-PYRIMIDINONE 5'-PHOSPHATE REDUCTASE"/>
    <property type="match status" value="1"/>
</dbReference>
<sequence>MNRADVTARVWQRILDIRAGHGCACCGDWSAGERAALEIYAPLARRDMGAVTIAQIGQSLDGRIATETGDARDVSGPDGLCHLHRLRALVDAVVIGVRTALHDTPRLTVRLCPGHNPARVIIDPRGRLPDDAPALRDDGARRIVVQTVARARPDGVEVVRLPSESDGTLAPRQILAALHATGLRTVLVEGGGITVSRFFEAGLLSHLHVAVAPLLIGGGPQGFNRLTQVAALADAPRPTTEVFDIGSDILFNCALTEAAQARHGNWHSAAVSGAGASVTARG</sequence>
<evidence type="ECO:0000259" key="4">
    <source>
        <dbReference type="Pfam" id="PF01872"/>
    </source>
</evidence>
<dbReference type="GO" id="GO:0009231">
    <property type="term" value="P:riboflavin biosynthetic process"/>
    <property type="evidence" value="ECO:0007669"/>
    <property type="project" value="InterPro"/>
</dbReference>
<gene>
    <name evidence="5" type="primary">ribD_2</name>
    <name evidence="5" type="ORF">ROE7235_02050</name>
</gene>
<dbReference type="AlphaFoldDB" id="A0A3B0MTZ6"/>
<dbReference type="Pfam" id="PF01872">
    <property type="entry name" value="RibD_C"/>
    <property type="match status" value="1"/>
</dbReference>
<keyword evidence="2" id="KW-0521">NADP</keyword>
<evidence type="ECO:0000313" key="5">
    <source>
        <dbReference type="EMBL" id="SUZ32294.1"/>
    </source>
</evidence>
<dbReference type="InterPro" id="IPR002734">
    <property type="entry name" value="RibDG_C"/>
</dbReference>
<dbReference type="InterPro" id="IPR050765">
    <property type="entry name" value="Riboflavin_Biosynth_HTPR"/>
</dbReference>
<keyword evidence="6" id="KW-1185">Reference proteome</keyword>
<dbReference type="SUPFAM" id="SSF53597">
    <property type="entry name" value="Dihydrofolate reductase-like"/>
    <property type="match status" value="1"/>
</dbReference>
<protein>
    <submittedName>
        <fullName evidence="5">Riboflavin biosynthesis protein RibD</fullName>
    </submittedName>
</protein>
<keyword evidence="3" id="KW-0560">Oxidoreductase</keyword>
<accession>A0A3B0MTZ6</accession>
<dbReference type="PANTHER" id="PTHR38011">
    <property type="entry name" value="DIHYDROFOLATE REDUCTASE FAMILY PROTEIN (AFU_ORTHOLOGUE AFUA_8G06820)"/>
    <property type="match status" value="1"/>
</dbReference>
<evidence type="ECO:0000256" key="2">
    <source>
        <dbReference type="ARBA" id="ARBA00022857"/>
    </source>
</evidence>
<feature type="domain" description="Bacterial bifunctional deaminase-reductase C-terminal" evidence="4">
    <location>
        <begin position="53"/>
        <end position="224"/>
    </location>
</feature>
<evidence type="ECO:0000256" key="1">
    <source>
        <dbReference type="ARBA" id="ARBA00005104"/>
    </source>
</evidence>
<organism evidence="5 6">
    <name type="scientific">Roseinatronobacter ekhonensis</name>
    <dbReference type="NCBI Taxonomy" id="254356"/>
    <lineage>
        <taxon>Bacteria</taxon>
        <taxon>Pseudomonadati</taxon>
        <taxon>Pseudomonadota</taxon>
        <taxon>Alphaproteobacteria</taxon>
        <taxon>Rhodobacterales</taxon>
        <taxon>Paracoccaceae</taxon>
        <taxon>Roseinatronobacter</taxon>
    </lineage>
</organism>
<proteinExistence type="predicted"/>
<reference evidence="6" key="1">
    <citation type="submission" date="2018-08" db="EMBL/GenBank/DDBJ databases">
        <authorList>
            <person name="Rodrigo-Torres L."/>
            <person name="Arahal R. D."/>
            <person name="Lucena T."/>
        </authorList>
    </citation>
    <scope>NUCLEOTIDE SEQUENCE [LARGE SCALE GENOMIC DNA]</scope>
    <source>
        <strain evidence="6">CECT 7235</strain>
    </source>
</reference>
<dbReference type="GO" id="GO:0008703">
    <property type="term" value="F:5-amino-6-(5-phosphoribosylamino)uracil reductase activity"/>
    <property type="evidence" value="ECO:0007669"/>
    <property type="project" value="InterPro"/>
</dbReference>
<name>A0A3B0MTZ6_9RHOB</name>
<dbReference type="EMBL" id="UIHC01000018">
    <property type="protein sequence ID" value="SUZ32294.1"/>
    <property type="molecule type" value="Genomic_DNA"/>
</dbReference>
<dbReference type="OrthoDB" id="2313602at2"/>
<dbReference type="Proteomes" id="UP000272908">
    <property type="component" value="Unassembled WGS sequence"/>
</dbReference>
<comment type="pathway">
    <text evidence="1">Cofactor biosynthesis; riboflavin biosynthesis.</text>
</comment>